<organism evidence="2 3">
    <name type="scientific">Jingyaoa shaoxingensis</name>
    <dbReference type="NCBI Taxonomy" id="2763671"/>
    <lineage>
        <taxon>Bacteria</taxon>
        <taxon>Bacillati</taxon>
        <taxon>Bacillota</taxon>
        <taxon>Clostridia</taxon>
        <taxon>Lachnospirales</taxon>
        <taxon>Lachnospiraceae</taxon>
        <taxon>Jingyaoa</taxon>
    </lineage>
</organism>
<evidence type="ECO:0000256" key="1">
    <source>
        <dbReference type="SAM" id="Phobius"/>
    </source>
</evidence>
<keyword evidence="3" id="KW-1185">Reference proteome</keyword>
<reference evidence="2 3" key="1">
    <citation type="submission" date="2020-08" db="EMBL/GenBank/DDBJ databases">
        <title>Genome public.</title>
        <authorList>
            <person name="Liu C."/>
            <person name="Sun Q."/>
        </authorList>
    </citation>
    <scope>NUCLEOTIDE SEQUENCE [LARGE SCALE GENOMIC DNA]</scope>
    <source>
        <strain evidence="2 3">NSJ-46</strain>
    </source>
</reference>
<evidence type="ECO:0008006" key="4">
    <source>
        <dbReference type="Google" id="ProtNLM"/>
    </source>
</evidence>
<feature type="transmembrane region" description="Helical" evidence="1">
    <location>
        <begin position="29"/>
        <end position="53"/>
    </location>
</feature>
<dbReference type="RefSeq" id="WP_249307345.1">
    <property type="nucleotide sequence ID" value="NZ_JACRSZ010000003.1"/>
</dbReference>
<dbReference type="EMBL" id="JACRSZ010000003">
    <property type="protein sequence ID" value="MBC8572363.1"/>
    <property type="molecule type" value="Genomic_DNA"/>
</dbReference>
<dbReference type="Proteomes" id="UP000657421">
    <property type="component" value="Unassembled WGS sequence"/>
</dbReference>
<protein>
    <recommendedName>
        <fullName evidence="4">DUF4179 domain-containing protein</fullName>
    </recommendedName>
</protein>
<sequence length="112" mass="12546">MRTSEERMDLIFQRTEEIQKEQQRKKQRWLEAGCVAACLVLVVSLGLVMPGLMDQAVDGSVMHNSGAASLIASQSQLGYIVVGIFSFFLGSITTALLFRVKEHRRKDTEKKS</sequence>
<keyword evidence="1" id="KW-0812">Transmembrane</keyword>
<keyword evidence="1" id="KW-1133">Transmembrane helix</keyword>
<keyword evidence="1" id="KW-0472">Membrane</keyword>
<name>A0ABR7N7J1_9FIRM</name>
<evidence type="ECO:0000313" key="3">
    <source>
        <dbReference type="Proteomes" id="UP000657421"/>
    </source>
</evidence>
<accession>A0ABR7N7J1</accession>
<gene>
    <name evidence="2" type="ORF">H8716_04570</name>
</gene>
<proteinExistence type="predicted"/>
<evidence type="ECO:0000313" key="2">
    <source>
        <dbReference type="EMBL" id="MBC8572363.1"/>
    </source>
</evidence>
<comment type="caution">
    <text evidence="2">The sequence shown here is derived from an EMBL/GenBank/DDBJ whole genome shotgun (WGS) entry which is preliminary data.</text>
</comment>
<feature type="transmembrane region" description="Helical" evidence="1">
    <location>
        <begin position="77"/>
        <end position="98"/>
    </location>
</feature>